<dbReference type="AlphaFoldDB" id="A0A9X1D457"/>
<organism evidence="1 2">
    <name type="scientific">Aminobacter anthyllidis</name>
    <dbReference type="NCBI Taxonomy" id="1035067"/>
    <lineage>
        <taxon>Bacteria</taxon>
        <taxon>Pseudomonadati</taxon>
        <taxon>Pseudomonadota</taxon>
        <taxon>Alphaproteobacteria</taxon>
        <taxon>Hyphomicrobiales</taxon>
        <taxon>Phyllobacteriaceae</taxon>
        <taxon>Aminobacter</taxon>
    </lineage>
</organism>
<name>A0A9X1D457_9HYPH</name>
<gene>
    <name evidence="1" type="ORF">J1C56_02135</name>
</gene>
<dbReference type="Proteomes" id="UP001138921">
    <property type="component" value="Unassembled WGS sequence"/>
</dbReference>
<sequence length="698" mass="72609">MPTIAEVREKFPQYQDMSDEQLAGALHKKFYADLPIEEFNTKIGLGAPDAGHNVPEYVPPGVEGYNKETGLVEHTSMNDKVGAFVTGANDLPVIGPVMKAATSAAASAAVTPFSDKTFAENYKQMRARQEQVIRDNPGTALAGNIVGSTAVLAPIGATATGAKALGLSGSLPSRIGYSAASGGAISGTDAAVRGGDVEDVVGSTLIGASVGGAIPAVGAAVKGGYSAVKDKVGSVVRGALNPEAEAGRRVASAIKIDKASPAGVLDATDLATAAKNNQPLMNADLGGEQTRALARAAANQSPEARGAMERVVSDRFAGQGNRVTRLVSRLTGGKTDDLLMIDGLKDAASAANKPAYSRAFAQPAAQDMWHSGLSQLMQAPAMQEAAIGATKRGANRAAVDGFQAVKNPFTQVNGKFVLRVNQDGSIAKPTLQFWDQVKRNLDSNIGLAKRGGDNVLAGDLMALKNKLVSNLDQAVPSYKAARQGAASFFGAEDAVEAGKMFAKSSKSLPEFNRGIRAMKPAEREAFETGFASELIDMAKAAGDRTNVVNRLFKSQESREKMVMAFGKDRAQEIEAFVRVETAMDALRGAFGNSTTARQLIESGVIGGGTWWYTGDFNKGIAAAALSSGARMAGKKIDGNVMTQTAKMLLSDDPAMIARAVQKAAISPQRMAAVDALMKAAALAARSSNVVATPQMVVN</sequence>
<evidence type="ECO:0000313" key="2">
    <source>
        <dbReference type="Proteomes" id="UP001138921"/>
    </source>
</evidence>
<comment type="caution">
    <text evidence="1">The sequence shown here is derived from an EMBL/GenBank/DDBJ whole genome shotgun (WGS) entry which is preliminary data.</text>
</comment>
<dbReference type="EMBL" id="JAFLWW010000001">
    <property type="protein sequence ID" value="MBT1154384.1"/>
    <property type="molecule type" value="Genomic_DNA"/>
</dbReference>
<evidence type="ECO:0000313" key="1">
    <source>
        <dbReference type="EMBL" id="MBT1154384.1"/>
    </source>
</evidence>
<proteinExistence type="predicted"/>
<accession>A0A9X1D457</accession>
<protein>
    <submittedName>
        <fullName evidence="1">Uncharacterized protein</fullName>
    </submittedName>
</protein>
<reference evidence="1" key="2">
    <citation type="submission" date="2021-03" db="EMBL/GenBank/DDBJ databases">
        <authorList>
            <person name="Artuso I."/>
            <person name="Turrini P."/>
            <person name="Pirolo M."/>
            <person name="Lugli G.A."/>
            <person name="Ventura M."/>
            <person name="Visca P."/>
        </authorList>
    </citation>
    <scope>NUCLEOTIDE SEQUENCE</scope>
    <source>
        <strain evidence="1">LMG 26462</strain>
    </source>
</reference>
<keyword evidence="2" id="KW-1185">Reference proteome</keyword>
<reference evidence="1" key="1">
    <citation type="journal article" date="2021" name="Microorganisms">
        <title>Phylogenomic Reconstruction and Metabolic Potential of the Genus Aminobacter.</title>
        <authorList>
            <person name="Artuso I."/>
            <person name="Turrini P."/>
            <person name="Pirolo M."/>
            <person name="Lugli G.A."/>
            <person name="Ventura M."/>
            <person name="Visca P."/>
        </authorList>
    </citation>
    <scope>NUCLEOTIDE SEQUENCE</scope>
    <source>
        <strain evidence="1">LMG 26462</strain>
    </source>
</reference>
<dbReference type="RefSeq" id="WP_214385553.1">
    <property type="nucleotide sequence ID" value="NZ_JAFLWW010000001.1"/>
</dbReference>